<sequence>MTNLLPKSSTDFERKISTITDKSTNLDIRINTLTTVKNAPKEFLPLLAWQNSVDRWNRNWSEKEKISQIKAAFKIHQKKGTVAALKEITEAFNYSLTVHEWWQETPNNTPGTFQITIETNGNSLTETAYKTLIELIHDAKPLTRELKGIEINVINVEGETNIAAAMYCGEDITIYPKVDDPQSLIYPVFAFYEHEITSIYPK</sequence>
<protein>
    <submittedName>
        <fullName evidence="1">Phage tail protein I</fullName>
    </submittedName>
</protein>
<proteinExistence type="predicted"/>
<dbReference type="NCBIfam" id="TIGR01634">
    <property type="entry name" value="tail_P2_I"/>
    <property type="match status" value="1"/>
</dbReference>
<evidence type="ECO:0000313" key="2">
    <source>
        <dbReference type="Proteomes" id="UP000516666"/>
    </source>
</evidence>
<dbReference type="AlphaFoldDB" id="A0A7H2V928"/>
<accession>A0A7H2V928</accession>
<reference evidence="1 2" key="2">
    <citation type="submission" date="2020-09" db="EMBL/GenBank/DDBJ databases">
        <authorList>
            <person name="Chen F.-J."/>
            <person name="Lee Y.-T."/>
        </authorList>
    </citation>
    <scope>NUCLEOTIDE SEQUENCE [LARGE SCALE GENOMIC DNA]</scope>
    <source>
        <strain evidence="1 2">AS39</strain>
    </source>
</reference>
<organism evidence="1 2">
    <name type="scientific">Acinetobacter seifertii</name>
    <dbReference type="NCBI Taxonomy" id="1530123"/>
    <lineage>
        <taxon>Bacteria</taxon>
        <taxon>Pseudomonadati</taxon>
        <taxon>Pseudomonadota</taxon>
        <taxon>Gammaproteobacteria</taxon>
        <taxon>Moraxellales</taxon>
        <taxon>Moraxellaceae</taxon>
        <taxon>Acinetobacter</taxon>
        <taxon>Acinetobacter calcoaceticus/baumannii complex</taxon>
    </lineage>
</organism>
<dbReference type="Pfam" id="PF09684">
    <property type="entry name" value="Tail_P2_I"/>
    <property type="match status" value="1"/>
</dbReference>
<gene>
    <name evidence="1" type="ORF">IC776_02885</name>
</gene>
<dbReference type="RefSeq" id="WP_191012613.1">
    <property type="nucleotide sequence ID" value="NZ_CP061646.1"/>
</dbReference>
<evidence type="ECO:0000313" key="1">
    <source>
        <dbReference type="EMBL" id="QNX72861.1"/>
    </source>
</evidence>
<reference evidence="2" key="1">
    <citation type="submission" date="2020-09" db="EMBL/GenBank/DDBJ databases">
        <title>Clinical and molecular characterization of Acinetobacter seifertii in Taiwan.</title>
        <authorList>
            <person name="Li L.-H."/>
            <person name="Yang Y.-S."/>
            <person name="Sun J.-R."/>
            <person name="Huang T.-W."/>
            <person name="Huang W.-C."/>
            <person name="Wang Y.-C."/>
            <person name="Kuo T.-H."/>
            <person name="Kuo S.-C."/>
            <person name="Chen T.-L."/>
        </authorList>
    </citation>
    <scope>NUCLEOTIDE SEQUENCE [LARGE SCALE GENOMIC DNA]</scope>
    <source>
        <strain evidence="2">AS39</strain>
    </source>
</reference>
<name>A0A7H2V928_9GAMM</name>
<dbReference type="EMBL" id="CP061646">
    <property type="protein sequence ID" value="QNX72861.1"/>
    <property type="molecule type" value="Genomic_DNA"/>
</dbReference>
<dbReference type="Proteomes" id="UP000516666">
    <property type="component" value="Chromosome"/>
</dbReference>
<dbReference type="InterPro" id="IPR006521">
    <property type="entry name" value="Tail_protein_I"/>
</dbReference>